<dbReference type="PROSITE" id="PS50157">
    <property type="entry name" value="ZINC_FINGER_C2H2_2"/>
    <property type="match status" value="2"/>
</dbReference>
<dbReference type="AlphaFoldDB" id="A0A482WU20"/>
<keyword evidence="1" id="KW-0862">Zinc</keyword>
<dbReference type="InterPro" id="IPR013087">
    <property type="entry name" value="Znf_C2H2_type"/>
</dbReference>
<dbReference type="OrthoDB" id="8186640at2759"/>
<protein>
    <recommendedName>
        <fullName evidence="3">C2H2-type domain-containing protein</fullName>
    </recommendedName>
</protein>
<dbReference type="Pfam" id="PF12874">
    <property type="entry name" value="zf-met"/>
    <property type="match status" value="1"/>
</dbReference>
<sequence>MGDIYNTMETRKDDLSVSSSNLQLPMGDGGGGYVGVGDTMNRPSPPLALFYPQLGYEIHPFLLSQHHAHTRHQNMGAFEEADDTNLLENDHAVFGAPNLLEDPLRPKLPNKPPKRKPPIETQPYPVNMVEQPDSNPDYSMKNRKIFFCKLCEKTFKFQTSLLRHNNKVHISKYQCQTCHRVFSRQAYLDVHTSKQGSSCYLGNYSNVKPRSKLNKQTQQQQQQ</sequence>
<dbReference type="Proteomes" id="UP000291343">
    <property type="component" value="Unassembled WGS sequence"/>
</dbReference>
<keyword evidence="1" id="KW-0863">Zinc-finger</keyword>
<keyword evidence="5" id="KW-1185">Reference proteome</keyword>
<feature type="domain" description="C2H2-type" evidence="3">
    <location>
        <begin position="146"/>
        <end position="174"/>
    </location>
</feature>
<organism evidence="4 5">
    <name type="scientific">Laodelphax striatellus</name>
    <name type="common">Small brown planthopper</name>
    <name type="synonym">Delphax striatella</name>
    <dbReference type="NCBI Taxonomy" id="195883"/>
    <lineage>
        <taxon>Eukaryota</taxon>
        <taxon>Metazoa</taxon>
        <taxon>Ecdysozoa</taxon>
        <taxon>Arthropoda</taxon>
        <taxon>Hexapoda</taxon>
        <taxon>Insecta</taxon>
        <taxon>Pterygota</taxon>
        <taxon>Neoptera</taxon>
        <taxon>Paraneoptera</taxon>
        <taxon>Hemiptera</taxon>
        <taxon>Auchenorrhyncha</taxon>
        <taxon>Fulgoroidea</taxon>
        <taxon>Delphacidae</taxon>
        <taxon>Criomorphinae</taxon>
        <taxon>Laodelphax</taxon>
    </lineage>
</organism>
<comment type="caution">
    <text evidence="4">The sequence shown here is derived from an EMBL/GenBank/DDBJ whole genome shotgun (WGS) entry which is preliminary data.</text>
</comment>
<feature type="region of interest" description="Disordered" evidence="2">
    <location>
        <begin position="1"/>
        <end position="26"/>
    </location>
</feature>
<dbReference type="PROSITE" id="PS00028">
    <property type="entry name" value="ZINC_FINGER_C2H2_1"/>
    <property type="match status" value="1"/>
</dbReference>
<proteinExistence type="predicted"/>
<dbReference type="EMBL" id="QKKF02025294">
    <property type="protein sequence ID" value="RZF37099.1"/>
    <property type="molecule type" value="Genomic_DNA"/>
</dbReference>
<dbReference type="InParanoid" id="A0A482WU20"/>
<dbReference type="InterPro" id="IPR036236">
    <property type="entry name" value="Znf_C2H2_sf"/>
</dbReference>
<dbReference type="SUPFAM" id="SSF57667">
    <property type="entry name" value="beta-beta-alpha zinc fingers"/>
    <property type="match status" value="1"/>
</dbReference>
<name>A0A482WU20_LAOST</name>
<dbReference type="SMART" id="SM00355">
    <property type="entry name" value="ZnF_C2H2"/>
    <property type="match status" value="2"/>
</dbReference>
<feature type="domain" description="C2H2-type" evidence="3">
    <location>
        <begin position="173"/>
        <end position="209"/>
    </location>
</feature>
<accession>A0A482WU20</accession>
<dbReference type="Gene3D" id="3.30.160.60">
    <property type="entry name" value="Classic Zinc Finger"/>
    <property type="match status" value="1"/>
</dbReference>
<feature type="region of interest" description="Disordered" evidence="2">
    <location>
        <begin position="98"/>
        <end position="127"/>
    </location>
</feature>
<evidence type="ECO:0000256" key="2">
    <source>
        <dbReference type="SAM" id="MobiDB-lite"/>
    </source>
</evidence>
<evidence type="ECO:0000259" key="3">
    <source>
        <dbReference type="PROSITE" id="PS50157"/>
    </source>
</evidence>
<dbReference type="GO" id="GO:0008270">
    <property type="term" value="F:zinc ion binding"/>
    <property type="evidence" value="ECO:0007669"/>
    <property type="project" value="UniProtKB-KW"/>
</dbReference>
<evidence type="ECO:0000313" key="5">
    <source>
        <dbReference type="Proteomes" id="UP000291343"/>
    </source>
</evidence>
<evidence type="ECO:0000256" key="1">
    <source>
        <dbReference type="PROSITE-ProRule" id="PRU00042"/>
    </source>
</evidence>
<reference evidence="4 5" key="1">
    <citation type="journal article" date="2017" name="Gigascience">
        <title>Genome sequence of the small brown planthopper, Laodelphax striatellus.</title>
        <authorList>
            <person name="Zhu J."/>
            <person name="Jiang F."/>
            <person name="Wang X."/>
            <person name="Yang P."/>
            <person name="Bao Y."/>
            <person name="Zhao W."/>
            <person name="Wang W."/>
            <person name="Lu H."/>
            <person name="Wang Q."/>
            <person name="Cui N."/>
            <person name="Li J."/>
            <person name="Chen X."/>
            <person name="Luo L."/>
            <person name="Yu J."/>
            <person name="Kang L."/>
            <person name="Cui F."/>
        </authorList>
    </citation>
    <scope>NUCLEOTIDE SEQUENCE [LARGE SCALE GENOMIC DNA]</scope>
    <source>
        <strain evidence="4">Lst14</strain>
    </source>
</reference>
<evidence type="ECO:0000313" key="4">
    <source>
        <dbReference type="EMBL" id="RZF37099.1"/>
    </source>
</evidence>
<keyword evidence="1" id="KW-0479">Metal-binding</keyword>
<gene>
    <name evidence="4" type="ORF">LSTR_LSTR013795</name>
</gene>